<reference evidence="1 2" key="2">
    <citation type="journal article" date="2017" name="Front. Plant Sci.">
        <title>Gene Classification and Mining of Molecular Markers Useful in Red Clover (Trifolium pratense) Breeding.</title>
        <authorList>
            <person name="Istvanek J."/>
            <person name="Dluhosova J."/>
            <person name="Dluhos P."/>
            <person name="Patkova L."/>
            <person name="Nedelnik J."/>
            <person name="Repkova J."/>
        </authorList>
    </citation>
    <scope>NUCLEOTIDE SEQUENCE [LARGE SCALE GENOMIC DNA]</scope>
    <source>
        <strain evidence="2">cv. Tatra</strain>
        <tissue evidence="1">Young leaves</tissue>
    </source>
</reference>
<dbReference type="EMBL" id="ASHM01030798">
    <property type="protein sequence ID" value="PNX76518.1"/>
    <property type="molecule type" value="Genomic_DNA"/>
</dbReference>
<dbReference type="AlphaFoldDB" id="A0A2K3LD93"/>
<name>A0A2K3LD93_TRIPR</name>
<organism evidence="1 2">
    <name type="scientific">Trifolium pratense</name>
    <name type="common">Red clover</name>
    <dbReference type="NCBI Taxonomy" id="57577"/>
    <lineage>
        <taxon>Eukaryota</taxon>
        <taxon>Viridiplantae</taxon>
        <taxon>Streptophyta</taxon>
        <taxon>Embryophyta</taxon>
        <taxon>Tracheophyta</taxon>
        <taxon>Spermatophyta</taxon>
        <taxon>Magnoliopsida</taxon>
        <taxon>eudicotyledons</taxon>
        <taxon>Gunneridae</taxon>
        <taxon>Pentapetalae</taxon>
        <taxon>rosids</taxon>
        <taxon>fabids</taxon>
        <taxon>Fabales</taxon>
        <taxon>Fabaceae</taxon>
        <taxon>Papilionoideae</taxon>
        <taxon>50 kb inversion clade</taxon>
        <taxon>NPAAA clade</taxon>
        <taxon>Hologalegina</taxon>
        <taxon>IRL clade</taxon>
        <taxon>Trifolieae</taxon>
        <taxon>Trifolium</taxon>
    </lineage>
</organism>
<proteinExistence type="predicted"/>
<protein>
    <submittedName>
        <fullName evidence="1">Uncharacterized protein</fullName>
    </submittedName>
</protein>
<evidence type="ECO:0000313" key="2">
    <source>
        <dbReference type="Proteomes" id="UP000236291"/>
    </source>
</evidence>
<dbReference type="Proteomes" id="UP000236291">
    <property type="component" value="Unassembled WGS sequence"/>
</dbReference>
<reference evidence="1 2" key="1">
    <citation type="journal article" date="2014" name="Am. J. Bot.">
        <title>Genome assembly and annotation for red clover (Trifolium pratense; Fabaceae).</title>
        <authorList>
            <person name="Istvanek J."/>
            <person name="Jaros M."/>
            <person name="Krenek A."/>
            <person name="Repkova J."/>
        </authorList>
    </citation>
    <scope>NUCLEOTIDE SEQUENCE [LARGE SCALE GENOMIC DNA]</scope>
    <source>
        <strain evidence="2">cv. Tatra</strain>
        <tissue evidence="1">Young leaves</tissue>
    </source>
</reference>
<evidence type="ECO:0000313" key="1">
    <source>
        <dbReference type="EMBL" id="PNX76518.1"/>
    </source>
</evidence>
<gene>
    <name evidence="1" type="ORF">L195_g032468</name>
</gene>
<comment type="caution">
    <text evidence="1">The sequence shown here is derived from an EMBL/GenBank/DDBJ whole genome shotgun (WGS) entry which is preliminary data.</text>
</comment>
<sequence>MTTKAVRWVGWQPPKEGRVEVNTNGVSKDEGIEAVVDLLKIIDEFLQRQRLVSLNSRSTDGSHSQGIAMERGDGKVHKYSIAYLSSFTWPSWFLCRNSEK</sequence>
<accession>A0A2K3LD93</accession>